<proteinExistence type="predicted"/>
<keyword evidence="1" id="KW-1133">Transmembrane helix</keyword>
<protein>
    <submittedName>
        <fullName evidence="2">Uncharacterized protein</fullName>
    </submittedName>
</protein>
<reference evidence="2 3" key="1">
    <citation type="submission" date="2014-02" db="EMBL/GenBank/DDBJ databases">
        <title>Single nucleus genome sequencing reveals high similarity among nuclei of an endomycorrhizal fungus.</title>
        <authorList>
            <person name="Lin K."/>
            <person name="Geurts R."/>
            <person name="Zhang Z."/>
            <person name="Limpens E."/>
            <person name="Saunders D.G."/>
            <person name="Mu D."/>
            <person name="Pang E."/>
            <person name="Cao H."/>
            <person name="Cha H."/>
            <person name="Lin T."/>
            <person name="Zhou Q."/>
            <person name="Shang Y."/>
            <person name="Li Y."/>
            <person name="Ivanov S."/>
            <person name="Sharma T."/>
            <person name="Velzen R.V."/>
            <person name="Ruijter N.D."/>
            <person name="Aanen D.K."/>
            <person name="Win J."/>
            <person name="Kamoun S."/>
            <person name="Bisseling T."/>
            <person name="Huang S."/>
        </authorList>
    </citation>
    <scope>NUCLEOTIDE SEQUENCE [LARGE SCALE GENOMIC DNA]</scope>
    <source>
        <strain evidence="3">DAOM197198w</strain>
    </source>
</reference>
<name>A0A015K6W2_RHIIW</name>
<dbReference type="AlphaFoldDB" id="A0A015K6W2"/>
<feature type="transmembrane region" description="Helical" evidence="1">
    <location>
        <begin position="95"/>
        <end position="120"/>
    </location>
</feature>
<keyword evidence="1" id="KW-0472">Membrane</keyword>
<sequence>MRNGRIQLINNLYGSMLKEVATFENHNTVNKKSSEVTPYDYFENIERYHGFSKAINKIWVNHVKILLSCYQKLTSIIHNTKMAPYKKVEAAVSMYLLIILPYLLIFLTGALHAGHFIIFFDEVGSALIDVHPPLVEPS</sequence>
<evidence type="ECO:0000256" key="1">
    <source>
        <dbReference type="SAM" id="Phobius"/>
    </source>
</evidence>
<dbReference type="HOGENOM" id="CLU_1856377_0_0_1"/>
<keyword evidence="3" id="KW-1185">Reference proteome</keyword>
<dbReference type="EMBL" id="JEMT01010801">
    <property type="protein sequence ID" value="EXX77502.1"/>
    <property type="molecule type" value="Genomic_DNA"/>
</dbReference>
<evidence type="ECO:0000313" key="2">
    <source>
        <dbReference type="EMBL" id="EXX77502.1"/>
    </source>
</evidence>
<evidence type="ECO:0000313" key="3">
    <source>
        <dbReference type="Proteomes" id="UP000022910"/>
    </source>
</evidence>
<comment type="caution">
    <text evidence="2">The sequence shown here is derived from an EMBL/GenBank/DDBJ whole genome shotgun (WGS) entry which is preliminary data.</text>
</comment>
<keyword evidence="1" id="KW-0812">Transmembrane</keyword>
<accession>A0A015K6W2</accession>
<organism evidence="2 3">
    <name type="scientific">Rhizophagus irregularis (strain DAOM 197198w)</name>
    <name type="common">Glomus intraradices</name>
    <dbReference type="NCBI Taxonomy" id="1432141"/>
    <lineage>
        <taxon>Eukaryota</taxon>
        <taxon>Fungi</taxon>
        <taxon>Fungi incertae sedis</taxon>
        <taxon>Mucoromycota</taxon>
        <taxon>Glomeromycotina</taxon>
        <taxon>Glomeromycetes</taxon>
        <taxon>Glomerales</taxon>
        <taxon>Glomeraceae</taxon>
        <taxon>Rhizophagus</taxon>
    </lineage>
</organism>
<dbReference type="Proteomes" id="UP000022910">
    <property type="component" value="Unassembled WGS sequence"/>
</dbReference>
<gene>
    <name evidence="2" type="ORF">RirG_023150</name>
</gene>